<protein>
    <submittedName>
        <fullName evidence="9">MFS transporter</fullName>
    </submittedName>
</protein>
<evidence type="ECO:0000259" key="8">
    <source>
        <dbReference type="PROSITE" id="PS50850"/>
    </source>
</evidence>
<dbReference type="InterPro" id="IPR020846">
    <property type="entry name" value="MFS_dom"/>
</dbReference>
<comment type="subcellular location">
    <subcellularLocation>
        <location evidence="1">Cell membrane</location>
        <topology evidence="1">Multi-pass membrane protein</topology>
    </subcellularLocation>
</comment>
<evidence type="ECO:0000256" key="1">
    <source>
        <dbReference type="ARBA" id="ARBA00004651"/>
    </source>
</evidence>
<accession>A0ABU2EI59</accession>
<feature type="transmembrane region" description="Helical" evidence="7">
    <location>
        <begin position="321"/>
        <end position="340"/>
    </location>
</feature>
<name>A0ABU2EI59_9BURK</name>
<evidence type="ECO:0000313" key="9">
    <source>
        <dbReference type="EMBL" id="MDR9847826.1"/>
    </source>
</evidence>
<feature type="domain" description="Major facilitator superfamily (MFS) profile" evidence="8">
    <location>
        <begin position="4"/>
        <end position="450"/>
    </location>
</feature>
<keyword evidence="3" id="KW-1003">Cell membrane</keyword>
<dbReference type="EMBL" id="JAVLSJ010000002">
    <property type="protein sequence ID" value="MDR9847826.1"/>
    <property type="molecule type" value="Genomic_DNA"/>
</dbReference>
<dbReference type="Proteomes" id="UP001246576">
    <property type="component" value="Unassembled WGS sequence"/>
</dbReference>
<feature type="transmembrane region" description="Helical" evidence="7">
    <location>
        <begin position="346"/>
        <end position="371"/>
    </location>
</feature>
<feature type="transmembrane region" description="Helical" evidence="7">
    <location>
        <begin position="35"/>
        <end position="58"/>
    </location>
</feature>
<dbReference type="PANTHER" id="PTHR42718:SF46">
    <property type="entry name" value="BLR6921 PROTEIN"/>
    <property type="match status" value="1"/>
</dbReference>
<dbReference type="InterPro" id="IPR036259">
    <property type="entry name" value="MFS_trans_sf"/>
</dbReference>
<organism evidence="9 10">
    <name type="scientific">Herbaspirillum huttiense subsp. lycopersici</name>
    <dbReference type="NCBI Taxonomy" id="3074428"/>
    <lineage>
        <taxon>Bacteria</taxon>
        <taxon>Pseudomonadati</taxon>
        <taxon>Pseudomonadota</taxon>
        <taxon>Betaproteobacteria</taxon>
        <taxon>Burkholderiales</taxon>
        <taxon>Oxalobacteraceae</taxon>
        <taxon>Herbaspirillum</taxon>
    </lineage>
</organism>
<keyword evidence="5 7" id="KW-1133">Transmembrane helix</keyword>
<dbReference type="PROSITE" id="PS50850">
    <property type="entry name" value="MFS"/>
    <property type="match status" value="1"/>
</dbReference>
<dbReference type="Gene3D" id="1.20.1250.20">
    <property type="entry name" value="MFS general substrate transporter like domains"/>
    <property type="match status" value="1"/>
</dbReference>
<feature type="transmembrane region" description="Helical" evidence="7">
    <location>
        <begin position="189"/>
        <end position="208"/>
    </location>
</feature>
<dbReference type="InterPro" id="IPR011701">
    <property type="entry name" value="MFS"/>
</dbReference>
<keyword evidence="10" id="KW-1185">Reference proteome</keyword>
<keyword evidence="4 7" id="KW-0812">Transmembrane</keyword>
<dbReference type="PANTHER" id="PTHR42718">
    <property type="entry name" value="MAJOR FACILITATOR SUPERFAMILY MULTIDRUG TRANSPORTER MFSC"/>
    <property type="match status" value="1"/>
</dbReference>
<feature type="transmembrane region" description="Helical" evidence="7">
    <location>
        <begin position="290"/>
        <end position="309"/>
    </location>
</feature>
<dbReference type="Pfam" id="PF07690">
    <property type="entry name" value="MFS_1"/>
    <property type="match status" value="1"/>
</dbReference>
<evidence type="ECO:0000313" key="10">
    <source>
        <dbReference type="Proteomes" id="UP001246576"/>
    </source>
</evidence>
<dbReference type="RefSeq" id="WP_121045406.1">
    <property type="nucleotide sequence ID" value="NZ_JAVLSJ010000002.1"/>
</dbReference>
<evidence type="ECO:0000256" key="6">
    <source>
        <dbReference type="ARBA" id="ARBA00023136"/>
    </source>
</evidence>
<feature type="transmembrane region" description="Helical" evidence="7">
    <location>
        <begin position="259"/>
        <end position="284"/>
    </location>
</feature>
<evidence type="ECO:0000256" key="5">
    <source>
        <dbReference type="ARBA" id="ARBA00022989"/>
    </source>
</evidence>
<dbReference type="SUPFAM" id="SSF103473">
    <property type="entry name" value="MFS general substrate transporter"/>
    <property type="match status" value="1"/>
</dbReference>
<proteinExistence type="predicted"/>
<feature type="transmembrane region" description="Helical" evidence="7">
    <location>
        <begin position="125"/>
        <end position="143"/>
    </location>
</feature>
<comment type="caution">
    <text evidence="9">The sequence shown here is derived from an EMBL/GenBank/DDBJ whole genome shotgun (WGS) entry which is preliminary data.</text>
</comment>
<dbReference type="Gene3D" id="1.20.1720.10">
    <property type="entry name" value="Multidrug resistance protein D"/>
    <property type="match status" value="1"/>
</dbReference>
<feature type="transmembrane region" description="Helical" evidence="7">
    <location>
        <begin position="70"/>
        <end position="89"/>
    </location>
</feature>
<feature type="transmembrane region" description="Helical" evidence="7">
    <location>
        <begin position="392"/>
        <end position="412"/>
    </location>
</feature>
<feature type="transmembrane region" description="Helical" evidence="7">
    <location>
        <begin position="424"/>
        <end position="447"/>
    </location>
</feature>
<keyword evidence="2" id="KW-0813">Transport</keyword>
<evidence type="ECO:0000256" key="4">
    <source>
        <dbReference type="ARBA" id="ARBA00022692"/>
    </source>
</evidence>
<evidence type="ECO:0000256" key="2">
    <source>
        <dbReference type="ARBA" id="ARBA00022448"/>
    </source>
</evidence>
<gene>
    <name evidence="9" type="ORF">RI048_06325</name>
</gene>
<feature type="transmembrane region" description="Helical" evidence="7">
    <location>
        <begin position="155"/>
        <end position="177"/>
    </location>
</feature>
<feature type="transmembrane region" description="Helical" evidence="7">
    <location>
        <begin position="95"/>
        <end position="116"/>
    </location>
</feature>
<evidence type="ECO:0000256" key="7">
    <source>
        <dbReference type="SAM" id="Phobius"/>
    </source>
</evidence>
<feature type="transmembrane region" description="Helical" evidence="7">
    <location>
        <begin position="220"/>
        <end position="238"/>
    </location>
</feature>
<keyword evidence="6 7" id="KW-0472">Membrane</keyword>
<sequence>MRWITWLVTGALFMEILDGAITTPAIPAMARDFGVTPLALNVGISAYLLAVGIFIPASSWIADRFGSRRVFMSAIALFTLSSVLCALVQHLEAFVAIRIIQGISGALMVPVGRLVILRQTPRENLMAAMSALIWPALVAPVLGPPLGGFISQHLGWQWIFLINAPLGLLAWVVAWRILPDVRGEQITRFDWTGFLLCGGSISLLLIALEKLEANIDATSLWSGLAGVILGGLSCRHFLRSSAPMLDLAALRIPTFRFAMFSGTLARMAIGAAPFLLTLMFQLGFGADPGTAGLLVLALFAGNLLMKSMTTRVLREFGYRQVLLFNGALCALALLGCAQLQPHDSPVLVVPLLIVAGMTRSMQFTALGTIGFADVPKAMMGHANGLSNTINQIGMAAGITVASLSVRLAHGGVNRTLITPTLEDFQTAFIVLALMVVVSLVGVLRLPAHAGQDFIQRSGQG</sequence>
<evidence type="ECO:0000256" key="3">
    <source>
        <dbReference type="ARBA" id="ARBA00022475"/>
    </source>
</evidence>
<reference evidence="9" key="1">
    <citation type="submission" date="2023-09" db="EMBL/GenBank/DDBJ databases">
        <title>Description of first Herbaspirillum huttiense subsp. nephrolepsisexaltata and Herbaspirillum huttiense subsp. lycopersicon.</title>
        <authorList>
            <person name="Poudel M."/>
            <person name="Sharma A."/>
            <person name="Goss E."/>
            <person name="Tapia J.H."/>
            <person name="Harmon C.M."/>
            <person name="Jones J.B."/>
        </authorList>
    </citation>
    <scope>NUCLEOTIDE SEQUENCE</scope>
    <source>
        <strain evidence="9">SE1</strain>
    </source>
</reference>